<keyword evidence="2" id="KW-0456">Lyase</keyword>
<dbReference type="InterPro" id="IPR018376">
    <property type="entry name" value="Enoyl-CoA_hyd/isom_CS"/>
</dbReference>
<protein>
    <submittedName>
        <fullName evidence="6">Enoyl-CoA hydratase-related protein</fullName>
    </submittedName>
</protein>
<dbReference type="PANTHER" id="PTHR11941:SF54">
    <property type="entry name" value="ENOYL-COA HYDRATASE, MITOCHONDRIAL"/>
    <property type="match status" value="1"/>
</dbReference>
<evidence type="ECO:0000256" key="3">
    <source>
        <dbReference type="ARBA" id="ARBA00023709"/>
    </source>
</evidence>
<dbReference type="Proteomes" id="UP001324287">
    <property type="component" value="Chromosome"/>
</dbReference>
<comment type="similarity">
    <text evidence="1 5">Belongs to the enoyl-CoA hydratase/isomerase family.</text>
</comment>
<dbReference type="CDD" id="cd06558">
    <property type="entry name" value="crotonase-like"/>
    <property type="match status" value="1"/>
</dbReference>
<sequence length="275" mass="29370">MTAVRSVDPADPAILSDLSTESVRVTEPATGVLQVTIDRPERRNALNIAVKNTVADIIEALDRRPGVRVVVVTGANGAFVAGTDVAEMVSLTPVEHSLRVTDRMFTVLRQTTIPLIAAVEGYALGGGCELALCCDVIVASRTARFGQPEVLLGVIPGAGGTQRLLRAVGRYRAMHLLLTGQPVLAPEAHVMGFVSEVTDEGAALDRALEIAQSVATMPQLAVAAIKEVVRAGADAPLDTALLLERKTFQILFDSHDQKEGMRAFLEKRKPDYQGR</sequence>
<reference evidence="6 7" key="1">
    <citation type="submission" date="2023-12" db="EMBL/GenBank/DDBJ databases">
        <title>Blastococcus brunescens sp. nov., an actonobacterium isolated from sandstone collected in sahara desert.</title>
        <authorList>
            <person name="Gtari M."/>
            <person name="Ghodhbane F."/>
        </authorList>
    </citation>
    <scope>NUCLEOTIDE SEQUENCE [LARGE SCALE GENOMIC DNA]</scope>
    <source>
        <strain evidence="6 7">BMG 8361</strain>
    </source>
</reference>
<dbReference type="Gene3D" id="3.90.226.10">
    <property type="entry name" value="2-enoyl-CoA Hydratase, Chain A, domain 1"/>
    <property type="match status" value="1"/>
</dbReference>
<dbReference type="EMBL" id="CP141261">
    <property type="protein sequence ID" value="WRL65422.1"/>
    <property type="molecule type" value="Genomic_DNA"/>
</dbReference>
<gene>
    <name evidence="6" type="ORF">U6N30_07300</name>
</gene>
<dbReference type="Pfam" id="PF00378">
    <property type="entry name" value="ECH_1"/>
    <property type="match status" value="1"/>
</dbReference>
<evidence type="ECO:0000256" key="2">
    <source>
        <dbReference type="ARBA" id="ARBA00023239"/>
    </source>
</evidence>
<accession>A0ABZ1B3N7</accession>
<dbReference type="PANTHER" id="PTHR11941">
    <property type="entry name" value="ENOYL-COA HYDRATASE-RELATED"/>
    <property type="match status" value="1"/>
</dbReference>
<dbReference type="InterPro" id="IPR029045">
    <property type="entry name" value="ClpP/crotonase-like_dom_sf"/>
</dbReference>
<evidence type="ECO:0000256" key="5">
    <source>
        <dbReference type="RuleBase" id="RU003707"/>
    </source>
</evidence>
<dbReference type="RefSeq" id="WP_324276744.1">
    <property type="nucleotide sequence ID" value="NZ_CP141261.1"/>
</dbReference>
<comment type="catalytic activity">
    <reaction evidence="3">
        <text>a (3S)-3-hydroxyacyl-CoA = a (2E)-enoyl-CoA + H2O</text>
        <dbReference type="Rhea" id="RHEA:16105"/>
        <dbReference type="ChEBI" id="CHEBI:15377"/>
        <dbReference type="ChEBI" id="CHEBI:57318"/>
        <dbReference type="ChEBI" id="CHEBI:58856"/>
        <dbReference type="EC" id="4.2.1.17"/>
    </reaction>
</comment>
<dbReference type="SUPFAM" id="SSF52096">
    <property type="entry name" value="ClpP/crotonase"/>
    <property type="match status" value="1"/>
</dbReference>
<organism evidence="6 7">
    <name type="scientific">Blastococcus brunescens</name>
    <dbReference type="NCBI Taxonomy" id="1564165"/>
    <lineage>
        <taxon>Bacteria</taxon>
        <taxon>Bacillati</taxon>
        <taxon>Actinomycetota</taxon>
        <taxon>Actinomycetes</taxon>
        <taxon>Geodermatophilales</taxon>
        <taxon>Geodermatophilaceae</taxon>
        <taxon>Blastococcus</taxon>
    </lineage>
</organism>
<evidence type="ECO:0000313" key="6">
    <source>
        <dbReference type="EMBL" id="WRL65422.1"/>
    </source>
</evidence>
<name>A0ABZ1B3N7_9ACTN</name>
<proteinExistence type="inferred from homology"/>
<evidence type="ECO:0000256" key="1">
    <source>
        <dbReference type="ARBA" id="ARBA00005254"/>
    </source>
</evidence>
<comment type="catalytic activity">
    <reaction evidence="4">
        <text>a 4-saturated-(3S)-3-hydroxyacyl-CoA = a (3E)-enoyl-CoA + H2O</text>
        <dbReference type="Rhea" id="RHEA:20724"/>
        <dbReference type="ChEBI" id="CHEBI:15377"/>
        <dbReference type="ChEBI" id="CHEBI:58521"/>
        <dbReference type="ChEBI" id="CHEBI:137480"/>
        <dbReference type="EC" id="4.2.1.17"/>
    </reaction>
</comment>
<dbReference type="Gene3D" id="1.10.12.10">
    <property type="entry name" value="Lyase 2-enoyl-coa Hydratase, Chain A, domain 2"/>
    <property type="match status" value="1"/>
</dbReference>
<keyword evidence="7" id="KW-1185">Reference proteome</keyword>
<dbReference type="NCBIfam" id="NF006007">
    <property type="entry name" value="PRK08138.1"/>
    <property type="match status" value="1"/>
</dbReference>
<evidence type="ECO:0000256" key="4">
    <source>
        <dbReference type="ARBA" id="ARBA00023717"/>
    </source>
</evidence>
<evidence type="ECO:0000313" key="7">
    <source>
        <dbReference type="Proteomes" id="UP001324287"/>
    </source>
</evidence>
<dbReference type="PROSITE" id="PS00166">
    <property type="entry name" value="ENOYL_COA_HYDRATASE"/>
    <property type="match status" value="1"/>
</dbReference>
<dbReference type="InterPro" id="IPR001753">
    <property type="entry name" value="Enoyl-CoA_hydra/iso"/>
</dbReference>
<dbReference type="InterPro" id="IPR014748">
    <property type="entry name" value="Enoyl-CoA_hydra_C"/>
</dbReference>